<dbReference type="Proteomes" id="UP000619838">
    <property type="component" value="Unassembled WGS sequence"/>
</dbReference>
<name>A0ABR9XPI0_9CHLB</name>
<comment type="caution">
    <text evidence="10">The sequence shown here is derived from an EMBL/GenBank/DDBJ whole genome shotgun (WGS) entry which is preliminary data.</text>
</comment>
<reference evidence="10 11" key="1">
    <citation type="journal article" date="2020" name="Microorganisms">
        <title>Simultaneous Genome Sequencing of Prosthecochloris ethylica and Desulfuromonas acetoxidans within a Syntrophic Mixture Reveals Unique Pili and Protein Interactions.</title>
        <authorList>
            <person name="Kyndt J.A."/>
            <person name="Van Beeumen J.J."/>
            <person name="Meyer T.E."/>
        </authorList>
    </citation>
    <scope>NUCLEOTIDE SEQUENCE [LARGE SCALE GENOMIC DNA]</scope>
    <source>
        <strain evidence="10 11">N3</strain>
    </source>
</reference>
<evidence type="ECO:0000313" key="10">
    <source>
        <dbReference type="EMBL" id="MBF0635940.1"/>
    </source>
</evidence>
<feature type="transmembrane region" description="Helical" evidence="7">
    <location>
        <begin position="326"/>
        <end position="353"/>
    </location>
</feature>
<gene>
    <name evidence="10" type="ORF">INT08_01910</name>
</gene>
<evidence type="ECO:0000256" key="7">
    <source>
        <dbReference type="SAM" id="Phobius"/>
    </source>
</evidence>
<evidence type="ECO:0000259" key="8">
    <source>
        <dbReference type="Pfam" id="PF02687"/>
    </source>
</evidence>
<feature type="transmembrane region" description="Helical" evidence="7">
    <location>
        <begin position="385"/>
        <end position="405"/>
    </location>
</feature>
<keyword evidence="3" id="KW-1003">Cell membrane</keyword>
<dbReference type="PANTHER" id="PTHR30489:SF0">
    <property type="entry name" value="LIPOPROTEIN-RELEASING SYSTEM TRANSMEMBRANE PROTEIN LOLE"/>
    <property type="match status" value="1"/>
</dbReference>
<comment type="similarity">
    <text evidence="2">Belongs to the ABC-4 integral membrane protein family. LolC/E subfamily.</text>
</comment>
<evidence type="ECO:0000256" key="6">
    <source>
        <dbReference type="ARBA" id="ARBA00023136"/>
    </source>
</evidence>
<dbReference type="InterPro" id="IPR025857">
    <property type="entry name" value="MacB_PCD"/>
</dbReference>
<evidence type="ECO:0000313" key="11">
    <source>
        <dbReference type="Proteomes" id="UP000619838"/>
    </source>
</evidence>
<keyword evidence="4 7" id="KW-0812">Transmembrane</keyword>
<keyword evidence="11" id="KW-1185">Reference proteome</keyword>
<comment type="subcellular location">
    <subcellularLocation>
        <location evidence="1">Cell membrane</location>
        <topology evidence="1">Multi-pass membrane protein</topology>
    </subcellularLocation>
</comment>
<sequence length="421" mass="46758">MSFFTPGLWIAQRFSFARKRFRVINIISAISLAGIIVGVSTLLIVLSVLNGFQQLAWDLFTTVESPVQVLPATGRNMEVSDALLSRLEAIEEVTAAEPFAEGQAILAGPDGSGELVMVKGITPAAHDRLQQQSGRAFPFFRQNTISVGEILAYKAHLQLPQEVKIFSPELISTGLESLSQPWLLPALSFPVVRVESIFSLQRIFNEHYVLTSRQMARTILLQKEDEYSGIDIRGSGNRGEQWRLQENIEAWMRSEGLEESYRVRPLEEKYRDIFGVMQIEKWVSFSILMLVILVAALSLTGSLTMTAIDKQKELFYLRCLGLDRRGFLSIFLVEGIMIGGAGTLTGMMIAWLVCSAQQRFGLVELPSKSAFIIDAYPVSMVWSDFVIVACAAMGVSVLVSLYPAFKAVMIAENRGLESKAE</sequence>
<dbReference type="Pfam" id="PF02687">
    <property type="entry name" value="FtsX"/>
    <property type="match status" value="1"/>
</dbReference>
<accession>A0ABR9XPI0</accession>
<keyword evidence="6 7" id="KW-0472">Membrane</keyword>
<feature type="domain" description="MacB-like periplasmic core" evidence="9">
    <location>
        <begin position="28"/>
        <end position="154"/>
    </location>
</feature>
<proteinExistence type="inferred from homology"/>
<feature type="domain" description="ABC3 transporter permease C-terminal" evidence="8">
    <location>
        <begin position="286"/>
        <end position="407"/>
    </location>
</feature>
<organism evidence="10 11">
    <name type="scientific">Prosthecochloris ethylica</name>
    <dbReference type="NCBI Taxonomy" id="2743976"/>
    <lineage>
        <taxon>Bacteria</taxon>
        <taxon>Pseudomonadati</taxon>
        <taxon>Chlorobiota</taxon>
        <taxon>Chlorobiia</taxon>
        <taxon>Chlorobiales</taxon>
        <taxon>Chlorobiaceae</taxon>
        <taxon>Prosthecochloris</taxon>
    </lineage>
</organism>
<evidence type="ECO:0000256" key="5">
    <source>
        <dbReference type="ARBA" id="ARBA00022989"/>
    </source>
</evidence>
<dbReference type="EMBL" id="JADGII010000002">
    <property type="protein sequence ID" value="MBF0635940.1"/>
    <property type="molecule type" value="Genomic_DNA"/>
</dbReference>
<dbReference type="PANTHER" id="PTHR30489">
    <property type="entry name" value="LIPOPROTEIN-RELEASING SYSTEM TRANSMEMBRANE PROTEIN LOLE"/>
    <property type="match status" value="1"/>
</dbReference>
<evidence type="ECO:0000256" key="1">
    <source>
        <dbReference type="ARBA" id="ARBA00004651"/>
    </source>
</evidence>
<feature type="transmembrane region" description="Helical" evidence="7">
    <location>
        <begin position="23"/>
        <end position="49"/>
    </location>
</feature>
<evidence type="ECO:0000256" key="4">
    <source>
        <dbReference type="ARBA" id="ARBA00022692"/>
    </source>
</evidence>
<dbReference type="InterPro" id="IPR051447">
    <property type="entry name" value="Lipoprotein-release_system"/>
</dbReference>
<dbReference type="InterPro" id="IPR003838">
    <property type="entry name" value="ABC3_permease_C"/>
</dbReference>
<feature type="transmembrane region" description="Helical" evidence="7">
    <location>
        <begin position="282"/>
        <end position="305"/>
    </location>
</feature>
<dbReference type="Pfam" id="PF12704">
    <property type="entry name" value="MacB_PCD"/>
    <property type="match status" value="1"/>
</dbReference>
<protein>
    <submittedName>
        <fullName evidence="10">ABC transporter permease</fullName>
    </submittedName>
</protein>
<keyword evidence="5 7" id="KW-1133">Transmembrane helix</keyword>
<evidence type="ECO:0000256" key="3">
    <source>
        <dbReference type="ARBA" id="ARBA00022475"/>
    </source>
</evidence>
<evidence type="ECO:0000259" key="9">
    <source>
        <dbReference type="Pfam" id="PF12704"/>
    </source>
</evidence>
<evidence type="ECO:0000256" key="2">
    <source>
        <dbReference type="ARBA" id="ARBA00005236"/>
    </source>
</evidence>
<dbReference type="RefSeq" id="WP_114606987.1">
    <property type="nucleotide sequence ID" value="NZ_JABVZQ010000004.1"/>
</dbReference>